<gene>
    <name evidence="1" type="ORF">FGIG_11431</name>
</gene>
<sequence>MMYNSVHLLIAQHPVNKVIENSHLRYWIQKPSDINELKRNRRSPGKVCSPCDEYIGEVEMNRPKSVQLEIHIPKDKMIIRVSLSMICPKSQESNKP</sequence>
<comment type="caution">
    <text evidence="1">The sequence shown here is derived from an EMBL/GenBank/DDBJ whole genome shotgun (WGS) entry which is preliminary data.</text>
</comment>
<evidence type="ECO:0000313" key="2">
    <source>
        <dbReference type="Proteomes" id="UP000316759"/>
    </source>
</evidence>
<keyword evidence="2" id="KW-1185">Reference proteome</keyword>
<accession>A0A504Z3Y9</accession>
<reference evidence="1 2" key="1">
    <citation type="submission" date="2019-04" db="EMBL/GenBank/DDBJ databases">
        <title>Annotation for the trematode Fasciola gigantica.</title>
        <authorList>
            <person name="Choi Y.-J."/>
        </authorList>
    </citation>
    <scope>NUCLEOTIDE SEQUENCE [LARGE SCALE GENOMIC DNA]</scope>
    <source>
        <strain evidence="1">Uganda_cow_1</strain>
    </source>
</reference>
<dbReference type="AlphaFoldDB" id="A0A504Z3Y9"/>
<proteinExistence type="predicted"/>
<protein>
    <submittedName>
        <fullName evidence="1">Uncharacterized protein</fullName>
    </submittedName>
</protein>
<dbReference type="Proteomes" id="UP000316759">
    <property type="component" value="Unassembled WGS sequence"/>
</dbReference>
<dbReference type="EMBL" id="SUNJ01003409">
    <property type="protein sequence ID" value="TPP65287.1"/>
    <property type="molecule type" value="Genomic_DNA"/>
</dbReference>
<evidence type="ECO:0000313" key="1">
    <source>
        <dbReference type="EMBL" id="TPP65287.1"/>
    </source>
</evidence>
<name>A0A504Z3Y9_FASGI</name>
<organism evidence="1 2">
    <name type="scientific">Fasciola gigantica</name>
    <name type="common">Giant liver fluke</name>
    <dbReference type="NCBI Taxonomy" id="46835"/>
    <lineage>
        <taxon>Eukaryota</taxon>
        <taxon>Metazoa</taxon>
        <taxon>Spiralia</taxon>
        <taxon>Lophotrochozoa</taxon>
        <taxon>Platyhelminthes</taxon>
        <taxon>Trematoda</taxon>
        <taxon>Digenea</taxon>
        <taxon>Plagiorchiida</taxon>
        <taxon>Echinostomata</taxon>
        <taxon>Echinostomatoidea</taxon>
        <taxon>Fasciolidae</taxon>
        <taxon>Fasciola</taxon>
    </lineage>
</organism>